<dbReference type="EMBL" id="CM047746">
    <property type="protein sequence ID" value="KAJ0019938.1"/>
    <property type="molecule type" value="Genomic_DNA"/>
</dbReference>
<name>A0ACC0XLU1_9ROSI</name>
<gene>
    <name evidence="1" type="ORF">Pint_32658</name>
</gene>
<comment type="caution">
    <text evidence="1">The sequence shown here is derived from an EMBL/GenBank/DDBJ whole genome shotgun (WGS) entry which is preliminary data.</text>
</comment>
<organism evidence="1 2">
    <name type="scientific">Pistacia integerrima</name>
    <dbReference type="NCBI Taxonomy" id="434235"/>
    <lineage>
        <taxon>Eukaryota</taxon>
        <taxon>Viridiplantae</taxon>
        <taxon>Streptophyta</taxon>
        <taxon>Embryophyta</taxon>
        <taxon>Tracheophyta</taxon>
        <taxon>Spermatophyta</taxon>
        <taxon>Magnoliopsida</taxon>
        <taxon>eudicotyledons</taxon>
        <taxon>Gunneridae</taxon>
        <taxon>Pentapetalae</taxon>
        <taxon>rosids</taxon>
        <taxon>malvids</taxon>
        <taxon>Sapindales</taxon>
        <taxon>Anacardiaceae</taxon>
        <taxon>Pistacia</taxon>
    </lineage>
</organism>
<reference evidence="2" key="1">
    <citation type="journal article" date="2023" name="G3 (Bethesda)">
        <title>Genome assembly and association tests identify interacting loci associated with vigor, precocity, and sex in interspecific pistachio rootstocks.</title>
        <authorList>
            <person name="Palmer W."/>
            <person name="Jacygrad E."/>
            <person name="Sagayaradj S."/>
            <person name="Cavanaugh K."/>
            <person name="Han R."/>
            <person name="Bertier L."/>
            <person name="Beede B."/>
            <person name="Kafkas S."/>
            <person name="Golino D."/>
            <person name="Preece J."/>
            <person name="Michelmore R."/>
        </authorList>
    </citation>
    <scope>NUCLEOTIDE SEQUENCE [LARGE SCALE GENOMIC DNA]</scope>
</reference>
<accession>A0ACC0XLU1</accession>
<evidence type="ECO:0000313" key="1">
    <source>
        <dbReference type="EMBL" id="KAJ0019938.1"/>
    </source>
</evidence>
<proteinExistence type="predicted"/>
<evidence type="ECO:0000313" key="2">
    <source>
        <dbReference type="Proteomes" id="UP001163603"/>
    </source>
</evidence>
<dbReference type="Proteomes" id="UP001163603">
    <property type="component" value="Chromosome 11"/>
</dbReference>
<protein>
    <submittedName>
        <fullName evidence="1">Uncharacterized protein</fullName>
    </submittedName>
</protein>
<sequence>MLGNKTKQYLSARLATSAPIKISGSVSRYCDCKSHLMWAFHSPQTTQLTFCYNNSARAPPKPPICSITFNSSSSTTTADNKNNLIQSLCKQGNLRKALKLLTNEPNPTQHTYELLLLSCSHHNSLSDAQNVHYHLIENGFDQDPFLATKLINMYTELDSIDHVRQVFDKTRNRTIYVWNALFRALSLAGCGEEVLNLYREMNRIGVQSDRETPENNSLQLVSSLTMEAHHASLGRRTLEEIRQKRAAERLSKTSSGPDLTQVSSIHINDISGMRKSESGNQLSETDVSGLVSQLKDMQNKNAELEERNNILSSKLQTTEAENGIIQSRLNELEQNTVPSLRRALKDVAMEKDAAVVAREDLSAQLRTLKKRLKEAEEEQYRAEEDAAALRAELNSLQQQAMSGPPVGITSMGISPMGISPDHIQTLEKELASLKYELQQELQLRQQEQQRVIEEQARISVLISEKQELEEKLAASSRKASEEVSDKAAHKTFSLEDKEKLEKQLHDMAVVVEKLESSRQKLLMEIDSQSSEIERLFEENSSLSSTYQEAVGIAKHWENQVLRIILILETFYLSDNVLELLSEPLVKADVNYGVYFSLEMIIASVKDCLKQNEELRGILDKLRTEQASLVSMNEKNILRGSSEISNDAVSQNGSPQFLSLKGQLAQEQSKAEALSAQVLQLSAELQRATQAYNGLARLYKPVLRNIESSLIKMKQDGSLTVQ</sequence>
<keyword evidence="2" id="KW-1185">Reference proteome</keyword>